<evidence type="ECO:0000259" key="1">
    <source>
        <dbReference type="Pfam" id="PF13304"/>
    </source>
</evidence>
<dbReference type="InterPro" id="IPR051396">
    <property type="entry name" value="Bact_Antivir_Def_Nuclease"/>
</dbReference>
<accession>A0ABQ1PEQ2</accession>
<dbReference type="Pfam" id="PF13304">
    <property type="entry name" value="AAA_21"/>
    <property type="match status" value="1"/>
</dbReference>
<sequence length="463" mass="51208">MARRKGPRRNSNLPFRPGPDFEHFDLYVGIRGFKAIHDEINVRIAPLTIISGANSGGKSSFMQPLLLMKQTLDVGFDPGPLLLHGANAKFTERNQTLSKSKARDSRVNEFSVDLRVGEHHRRVVYADSPDGFTIDSDTFEDAERSITLKPKLDPEYARQLEKRVSVFAETFMQQMRDGVFAGVEKFTPGISTRRERCFLEGVISNRAVSESRIFLGIDAFDSHTDAWTHLISSIIHVPGLRGNPEREYPRAAVGQNFPGTFDQYVASVILNWGENHDPRLSELSRQMELLGLTWKVFARKKNDATVEVLVGRVPHAQRGGAQDLVSIADVGFGVSQTLPVIVSLLCARPGQIVYIEQPEIHLHPRAQVVLGDIIVAAAANGVKVVAETHSSLLIRSIQTQIARSAIPANQVSLNWFGRDIDGHANLSVAEVDAKGRFGDWPLDFDDVSEDADIAYIEAVRAGS</sequence>
<dbReference type="Proteomes" id="UP000597761">
    <property type="component" value="Unassembled WGS sequence"/>
</dbReference>
<proteinExistence type="predicted"/>
<dbReference type="InterPro" id="IPR003959">
    <property type="entry name" value="ATPase_AAA_core"/>
</dbReference>
<dbReference type="PIRSF" id="PIRSF034888">
    <property type="entry name" value="P-loop_UCP034888"/>
    <property type="match status" value="1"/>
</dbReference>
<dbReference type="EMBL" id="BMJI01000016">
    <property type="protein sequence ID" value="GGC95707.1"/>
    <property type="molecule type" value="Genomic_DNA"/>
</dbReference>
<keyword evidence="3" id="KW-1185">Reference proteome</keyword>
<reference evidence="3" key="1">
    <citation type="journal article" date="2019" name="Int. J. Syst. Evol. Microbiol.">
        <title>The Global Catalogue of Microorganisms (GCM) 10K type strain sequencing project: providing services to taxonomists for standard genome sequencing and annotation.</title>
        <authorList>
            <consortium name="The Broad Institute Genomics Platform"/>
            <consortium name="The Broad Institute Genome Sequencing Center for Infectious Disease"/>
            <person name="Wu L."/>
            <person name="Ma J."/>
        </authorList>
    </citation>
    <scope>NUCLEOTIDE SEQUENCE [LARGE SCALE GENOMIC DNA]</scope>
    <source>
        <strain evidence="3">CGMCC 1.15480</strain>
    </source>
</reference>
<comment type="caution">
    <text evidence="2">The sequence shown here is derived from an EMBL/GenBank/DDBJ whole genome shotgun (WGS) entry which is preliminary data.</text>
</comment>
<name>A0ABQ1PEQ2_9MICC</name>
<evidence type="ECO:0000313" key="3">
    <source>
        <dbReference type="Proteomes" id="UP000597761"/>
    </source>
</evidence>
<dbReference type="SUPFAM" id="SSF52540">
    <property type="entry name" value="P-loop containing nucleoside triphosphate hydrolases"/>
    <property type="match status" value="1"/>
</dbReference>
<dbReference type="RefSeq" id="WP_188668605.1">
    <property type="nucleotide sequence ID" value="NZ_BMJI01000016.1"/>
</dbReference>
<organism evidence="2 3">
    <name type="scientific">Tersicoccus solisilvae</name>
    <dbReference type="NCBI Taxonomy" id="1882339"/>
    <lineage>
        <taxon>Bacteria</taxon>
        <taxon>Bacillati</taxon>
        <taxon>Actinomycetota</taxon>
        <taxon>Actinomycetes</taxon>
        <taxon>Micrococcales</taxon>
        <taxon>Micrococcaceae</taxon>
        <taxon>Tersicoccus</taxon>
    </lineage>
</organism>
<dbReference type="InterPro" id="IPR027417">
    <property type="entry name" value="P-loop_NTPase"/>
</dbReference>
<dbReference type="PANTHER" id="PTHR43581:SF2">
    <property type="entry name" value="EXCINUCLEASE ATPASE SUBUNIT"/>
    <property type="match status" value="1"/>
</dbReference>
<feature type="domain" description="ATPase AAA-type core" evidence="1">
    <location>
        <begin position="47"/>
        <end position="394"/>
    </location>
</feature>
<gene>
    <name evidence="2" type="ORF">GCM10011512_23440</name>
</gene>
<evidence type="ECO:0000313" key="2">
    <source>
        <dbReference type="EMBL" id="GGC95707.1"/>
    </source>
</evidence>
<dbReference type="InterPro" id="IPR014592">
    <property type="entry name" value="P-loop_UCP034888"/>
</dbReference>
<protein>
    <recommendedName>
        <fullName evidence="1">ATPase AAA-type core domain-containing protein</fullName>
    </recommendedName>
</protein>
<dbReference type="PANTHER" id="PTHR43581">
    <property type="entry name" value="ATP/GTP PHOSPHATASE"/>
    <property type="match status" value="1"/>
</dbReference>